<dbReference type="Gene3D" id="2.40.160.20">
    <property type="match status" value="1"/>
</dbReference>
<evidence type="ECO:0000256" key="1">
    <source>
        <dbReference type="SAM" id="SignalP"/>
    </source>
</evidence>
<sequence length="199" mass="22460">MKSVSFIIVLIFLMTLSANAQKCNCKDTTTESNISVFGGLSIVDDGFITRDYNPLKINERWQYGFVAGLEYSITKRFSLQLAYSVNVFKKDKIISSGRLDRDIDYTSLNLHALYFFPDLLKISLLDPYLISGIGITTIDEVERTTLNLGAGIRIWISKFISNNRISDNKLALDIKTVGHHNLSPRGGQLQHTVGIIYRF</sequence>
<dbReference type="RefSeq" id="WP_164005256.1">
    <property type="nucleotide sequence ID" value="NZ_JAAIKD010000005.1"/>
</dbReference>
<organism evidence="2 3">
    <name type="scientific">Psychroflexus aurantiacus</name>
    <dbReference type="NCBI Taxonomy" id="2709310"/>
    <lineage>
        <taxon>Bacteria</taxon>
        <taxon>Pseudomonadati</taxon>
        <taxon>Bacteroidota</taxon>
        <taxon>Flavobacteriia</taxon>
        <taxon>Flavobacteriales</taxon>
        <taxon>Flavobacteriaceae</taxon>
        <taxon>Psychroflexus</taxon>
    </lineage>
</organism>
<dbReference type="SUPFAM" id="SSF56925">
    <property type="entry name" value="OMPA-like"/>
    <property type="match status" value="1"/>
</dbReference>
<accession>A0A6B3RAD7</accession>
<gene>
    <name evidence="2" type="ORF">G3567_10345</name>
</gene>
<evidence type="ECO:0008006" key="4">
    <source>
        <dbReference type="Google" id="ProtNLM"/>
    </source>
</evidence>
<feature type="signal peptide" evidence="1">
    <location>
        <begin position="1"/>
        <end position="20"/>
    </location>
</feature>
<dbReference type="Proteomes" id="UP000478505">
    <property type="component" value="Unassembled WGS sequence"/>
</dbReference>
<keyword evidence="3" id="KW-1185">Reference proteome</keyword>
<protein>
    <recommendedName>
        <fullName evidence="4">Outer membrane protein beta-barrel domain-containing protein</fullName>
    </recommendedName>
</protein>
<evidence type="ECO:0000313" key="2">
    <source>
        <dbReference type="EMBL" id="NEV94541.1"/>
    </source>
</evidence>
<keyword evidence="1" id="KW-0732">Signal</keyword>
<reference evidence="2 3" key="1">
    <citation type="submission" date="2020-02" db="EMBL/GenBank/DDBJ databases">
        <title>Flavobacteriaceae Psychroflexus bacterium YR1-1, complete genome.</title>
        <authorList>
            <person name="Li Y."/>
            <person name="Wu S."/>
        </authorList>
    </citation>
    <scope>NUCLEOTIDE SEQUENCE [LARGE SCALE GENOMIC DNA]</scope>
    <source>
        <strain evidence="2 3">YR1-1</strain>
    </source>
</reference>
<dbReference type="EMBL" id="JAAIKD010000005">
    <property type="protein sequence ID" value="NEV94541.1"/>
    <property type="molecule type" value="Genomic_DNA"/>
</dbReference>
<dbReference type="InterPro" id="IPR011250">
    <property type="entry name" value="OMP/PagP_B-barrel"/>
</dbReference>
<feature type="chain" id="PRO_5025399637" description="Outer membrane protein beta-barrel domain-containing protein" evidence="1">
    <location>
        <begin position="21"/>
        <end position="199"/>
    </location>
</feature>
<name>A0A6B3RAD7_9FLAO</name>
<evidence type="ECO:0000313" key="3">
    <source>
        <dbReference type="Proteomes" id="UP000478505"/>
    </source>
</evidence>
<dbReference type="AlphaFoldDB" id="A0A6B3RAD7"/>
<proteinExistence type="predicted"/>
<comment type="caution">
    <text evidence="2">The sequence shown here is derived from an EMBL/GenBank/DDBJ whole genome shotgun (WGS) entry which is preliminary data.</text>
</comment>